<organism evidence="4 5">
    <name type="scientific">Undibacterium jejuense</name>
    <dbReference type="NCBI Taxonomy" id="1344949"/>
    <lineage>
        <taxon>Bacteria</taxon>
        <taxon>Pseudomonadati</taxon>
        <taxon>Pseudomonadota</taxon>
        <taxon>Betaproteobacteria</taxon>
        <taxon>Burkholderiales</taxon>
        <taxon>Oxalobacteraceae</taxon>
        <taxon>Undibacterium</taxon>
    </lineage>
</organism>
<feature type="domain" description="Smf/DprA SLOG" evidence="2">
    <location>
        <begin position="81"/>
        <end position="289"/>
    </location>
</feature>
<dbReference type="InterPro" id="IPR057666">
    <property type="entry name" value="DrpA_SLOG"/>
</dbReference>
<dbReference type="InterPro" id="IPR003488">
    <property type="entry name" value="DprA"/>
</dbReference>
<evidence type="ECO:0000313" key="5">
    <source>
        <dbReference type="Proteomes" id="UP000634011"/>
    </source>
</evidence>
<dbReference type="Pfam" id="PF17782">
    <property type="entry name" value="WHD_DprA"/>
    <property type="match status" value="1"/>
</dbReference>
<proteinExistence type="inferred from homology"/>
<dbReference type="Gene3D" id="3.40.50.450">
    <property type="match status" value="1"/>
</dbReference>
<dbReference type="Pfam" id="PF02481">
    <property type="entry name" value="DNA_processg_A"/>
    <property type="match status" value="1"/>
</dbReference>
<dbReference type="SUPFAM" id="SSF47781">
    <property type="entry name" value="RuvA domain 2-like"/>
    <property type="match status" value="1"/>
</dbReference>
<protein>
    <submittedName>
        <fullName evidence="4">DNA-protecting protein DprA</fullName>
    </submittedName>
</protein>
<sequence>MYPDFSPWLRLEQTPGVGSGTARKLLTAFGLPEQIFACSYEQLAAEVGPRIAKALLQPPSSALLALTEKTYEWCQQANNYVLTLADSNYPSALLEIPDPPVVLYVKGRLDLLSSPGIGVVGSRHATAQGIRNAELFSETLSQAGLTISSGLAAGIDAAAHQGALRGMASTVAVIGTGADIVYPARNRELAHAIAELGCIVSEYSLGAPAVASNFPRRNRIISGLALGVLVIEAAAQSGSLITARMAVEQGREVFAIPGSIHSPLAKGCHQLIKQGAKLVESAQDIVEELKFSLPRLKLPRLKDLSGITPESELSHANIPTSGLLANIAFDPTPMDTLALVSGLDMGCLNAQLLNLELDGQIEALPGGLYRRLA</sequence>
<dbReference type="Proteomes" id="UP000634011">
    <property type="component" value="Unassembled WGS sequence"/>
</dbReference>
<dbReference type="EMBL" id="JACOFV010000006">
    <property type="protein sequence ID" value="MBC3862168.1"/>
    <property type="molecule type" value="Genomic_DNA"/>
</dbReference>
<evidence type="ECO:0000259" key="2">
    <source>
        <dbReference type="Pfam" id="PF02481"/>
    </source>
</evidence>
<evidence type="ECO:0000313" key="4">
    <source>
        <dbReference type="EMBL" id="MBC3862168.1"/>
    </source>
</evidence>
<accession>A0A923KNT3</accession>
<reference evidence="4" key="1">
    <citation type="submission" date="2020-08" db="EMBL/GenBank/DDBJ databases">
        <title>Novel species isolated from subtropical streams in China.</title>
        <authorList>
            <person name="Lu H."/>
        </authorList>
    </citation>
    <scope>NUCLEOTIDE SEQUENCE</scope>
    <source>
        <strain evidence="4">KACC 12607</strain>
    </source>
</reference>
<name>A0A923KNT3_9BURK</name>
<dbReference type="Gene3D" id="1.10.10.10">
    <property type="entry name" value="Winged helix-like DNA-binding domain superfamily/Winged helix DNA-binding domain"/>
    <property type="match status" value="1"/>
</dbReference>
<dbReference type="InterPro" id="IPR041614">
    <property type="entry name" value="DprA_WH"/>
</dbReference>
<comment type="caution">
    <text evidence="4">The sequence shown here is derived from an EMBL/GenBank/DDBJ whole genome shotgun (WGS) entry which is preliminary data.</text>
</comment>
<dbReference type="GO" id="GO:0009294">
    <property type="term" value="P:DNA-mediated transformation"/>
    <property type="evidence" value="ECO:0007669"/>
    <property type="project" value="InterPro"/>
</dbReference>
<dbReference type="InterPro" id="IPR036388">
    <property type="entry name" value="WH-like_DNA-bd_sf"/>
</dbReference>
<evidence type="ECO:0000256" key="1">
    <source>
        <dbReference type="ARBA" id="ARBA00006525"/>
    </source>
</evidence>
<evidence type="ECO:0000259" key="3">
    <source>
        <dbReference type="Pfam" id="PF17782"/>
    </source>
</evidence>
<feature type="domain" description="DprA winged helix" evidence="3">
    <location>
        <begin position="322"/>
        <end position="367"/>
    </location>
</feature>
<gene>
    <name evidence="4" type="primary">dprA</name>
    <name evidence="4" type="ORF">H8K32_08675</name>
</gene>
<dbReference type="SUPFAM" id="SSF102405">
    <property type="entry name" value="MCP/YpsA-like"/>
    <property type="match status" value="1"/>
</dbReference>
<dbReference type="PANTHER" id="PTHR43022">
    <property type="entry name" value="PROTEIN SMF"/>
    <property type="match status" value="1"/>
</dbReference>
<dbReference type="InterPro" id="IPR010994">
    <property type="entry name" value="RuvA_2-like"/>
</dbReference>
<dbReference type="AlphaFoldDB" id="A0A923KNT3"/>
<comment type="similarity">
    <text evidence="1">Belongs to the DprA/Smf family.</text>
</comment>
<dbReference type="RefSeq" id="WP_186912078.1">
    <property type="nucleotide sequence ID" value="NZ_JACOFV010000006.1"/>
</dbReference>
<keyword evidence="5" id="KW-1185">Reference proteome</keyword>
<dbReference type="NCBIfam" id="TIGR00732">
    <property type="entry name" value="dprA"/>
    <property type="match status" value="1"/>
</dbReference>
<dbReference type="PANTHER" id="PTHR43022:SF1">
    <property type="entry name" value="PROTEIN SMF"/>
    <property type="match status" value="1"/>
</dbReference>